<evidence type="ECO:0000259" key="1">
    <source>
        <dbReference type="PROSITE" id="PS51199"/>
    </source>
</evidence>
<dbReference type="Gene3D" id="3.40.50.300">
    <property type="entry name" value="P-loop containing nucleotide triphosphate hydrolases"/>
    <property type="match status" value="1"/>
</dbReference>
<evidence type="ECO:0000313" key="3">
    <source>
        <dbReference type="Proteomes" id="UP000316225"/>
    </source>
</evidence>
<dbReference type="AlphaFoldDB" id="A0A562NKL4"/>
<dbReference type="Pfam" id="PF13481">
    <property type="entry name" value="AAA_25"/>
    <property type="match status" value="1"/>
</dbReference>
<dbReference type="RefSeq" id="WP_145398560.1">
    <property type="nucleotide sequence ID" value="NZ_VLKU01000008.1"/>
</dbReference>
<gene>
    <name evidence="2" type="ORF">IQ24_02632</name>
</gene>
<dbReference type="Proteomes" id="UP000316225">
    <property type="component" value="Unassembled WGS sequence"/>
</dbReference>
<dbReference type="GO" id="GO:0043139">
    <property type="term" value="F:5'-3' DNA helicase activity"/>
    <property type="evidence" value="ECO:0007669"/>
    <property type="project" value="InterPro"/>
</dbReference>
<name>A0A562NKL4_9RHOB</name>
<organism evidence="2 3">
    <name type="scientific">Paracoccus sulfuroxidans</name>
    <dbReference type="NCBI Taxonomy" id="384678"/>
    <lineage>
        <taxon>Bacteria</taxon>
        <taxon>Pseudomonadati</taxon>
        <taxon>Pseudomonadota</taxon>
        <taxon>Alphaproteobacteria</taxon>
        <taxon>Rhodobacterales</taxon>
        <taxon>Paracoccaceae</taxon>
        <taxon>Paracoccus</taxon>
    </lineage>
</organism>
<dbReference type="OrthoDB" id="1038270at2"/>
<dbReference type="SUPFAM" id="SSF52540">
    <property type="entry name" value="P-loop containing nucleoside triphosphate hydrolases"/>
    <property type="match status" value="1"/>
</dbReference>
<dbReference type="SUPFAM" id="SSF56731">
    <property type="entry name" value="DNA primase core"/>
    <property type="match status" value="1"/>
</dbReference>
<dbReference type="PROSITE" id="PS51199">
    <property type="entry name" value="SF4_HELICASE"/>
    <property type="match status" value="1"/>
</dbReference>
<reference evidence="2 3" key="1">
    <citation type="journal article" date="2015" name="Stand. Genomic Sci.">
        <title>Genomic Encyclopedia of Bacterial and Archaeal Type Strains, Phase III: the genomes of soil and plant-associated and newly described type strains.</title>
        <authorList>
            <person name="Whitman W.B."/>
            <person name="Woyke T."/>
            <person name="Klenk H.P."/>
            <person name="Zhou Y."/>
            <person name="Lilburn T.G."/>
            <person name="Beck B.J."/>
            <person name="De Vos P."/>
            <person name="Vandamme P."/>
            <person name="Eisen J.A."/>
            <person name="Garrity G."/>
            <person name="Hugenholtz P."/>
            <person name="Kyrpides N.C."/>
        </authorList>
    </citation>
    <scope>NUCLEOTIDE SEQUENCE [LARGE SCALE GENOMIC DNA]</scope>
    <source>
        <strain evidence="2 3">CGMCC 1.5364</strain>
    </source>
</reference>
<proteinExistence type="predicted"/>
<feature type="domain" description="SF4 helicase" evidence="1">
    <location>
        <begin position="207"/>
        <end position="471"/>
    </location>
</feature>
<dbReference type="InterPro" id="IPR027417">
    <property type="entry name" value="P-loop_NTPase"/>
</dbReference>
<dbReference type="CDD" id="cd01029">
    <property type="entry name" value="TOPRIM_primases"/>
    <property type="match status" value="1"/>
</dbReference>
<dbReference type="InterPro" id="IPR007694">
    <property type="entry name" value="DNA_helicase_DnaB-like_C"/>
</dbReference>
<comment type="caution">
    <text evidence="2">The sequence shown here is derived from an EMBL/GenBank/DDBJ whole genome shotgun (WGS) entry which is preliminary data.</text>
</comment>
<dbReference type="InterPro" id="IPR027032">
    <property type="entry name" value="Twinkle-like"/>
</dbReference>
<dbReference type="InterPro" id="IPR034154">
    <property type="entry name" value="TOPRIM_DnaG/twinkle"/>
</dbReference>
<dbReference type="Pfam" id="PF13155">
    <property type="entry name" value="Toprim_2"/>
    <property type="match status" value="1"/>
</dbReference>
<evidence type="ECO:0000313" key="2">
    <source>
        <dbReference type="EMBL" id="TWI32757.1"/>
    </source>
</evidence>
<accession>A0A562NKL4</accession>
<dbReference type="GO" id="GO:0005524">
    <property type="term" value="F:ATP binding"/>
    <property type="evidence" value="ECO:0007669"/>
    <property type="project" value="InterPro"/>
</dbReference>
<protein>
    <submittedName>
        <fullName evidence="2">Twinkle protein</fullName>
    </submittedName>
</protein>
<dbReference type="Gene3D" id="3.40.1360.10">
    <property type="match status" value="1"/>
</dbReference>
<keyword evidence="3" id="KW-1185">Reference proteome</keyword>
<sequence length="482" mass="53998">MTDPIKYLTVDRKLDAELLVAMGVQAVDHPQIGRAVALPYRRDGKTYACKFRGIDKKEWRSSQGVTRCLFNEDCLRGGDSPVVITEGEIDALSVIQAGYSRAVSLPDGWTEEGGKRQVLIDAEAQFRAAPYVIVAGDADAVGAGLPRTVANILAGHDVRFVTWPEGCKDANDVLVNFGEGELSKRLTEAKRMDPSGGFITGVSDLPPMPSRRVLRVGMKPYDYVLAFEQGTMSVGTGTPGSGKSTFTTFAAYHVAQHEQIRVGIMGFETHPYRTRDQLARLYAKTPWDQLSARQREDFTAFADEHFRIVHRTFDGDDKHNLGWLRSMIYTLAVRDECKLIIIDPWNELEHLPEPGESMTSYINFALQQIRQWAAQFDTHICLIAHPRKMPTDNGNMRCPTGYDIADSAAFFNKPALGFSVHREIDEDAGLSWVRIQTWKVRETQLYGFETGSTRLTFHGEMMTYSKFEDDSAFKRPKKGVPA</sequence>
<dbReference type="GO" id="GO:0003697">
    <property type="term" value="F:single-stranded DNA binding"/>
    <property type="evidence" value="ECO:0007669"/>
    <property type="project" value="InterPro"/>
</dbReference>
<dbReference type="PANTHER" id="PTHR12873">
    <property type="entry name" value="T7-LIKE MITOCHONDRIAL DNA HELICASE"/>
    <property type="match status" value="1"/>
</dbReference>
<dbReference type="GO" id="GO:0006260">
    <property type="term" value="P:DNA replication"/>
    <property type="evidence" value="ECO:0007669"/>
    <property type="project" value="InterPro"/>
</dbReference>
<dbReference type="PANTHER" id="PTHR12873:SF0">
    <property type="entry name" value="TWINKLE MTDNA HELICASE"/>
    <property type="match status" value="1"/>
</dbReference>
<dbReference type="EMBL" id="VLKU01000008">
    <property type="protein sequence ID" value="TWI32757.1"/>
    <property type="molecule type" value="Genomic_DNA"/>
</dbReference>